<feature type="region of interest" description="Disordered" evidence="1">
    <location>
        <begin position="1"/>
        <end position="53"/>
    </location>
</feature>
<keyword evidence="2" id="KW-0472">Membrane</keyword>
<gene>
    <name evidence="4" type="ORF">GCM10009819_12430</name>
</gene>
<feature type="transmembrane region" description="Helical" evidence="2">
    <location>
        <begin position="135"/>
        <end position="154"/>
    </location>
</feature>
<dbReference type="InterPro" id="IPR012551">
    <property type="entry name" value="DUF1707_SHOCT-like"/>
</dbReference>
<dbReference type="Proteomes" id="UP001501196">
    <property type="component" value="Unassembled WGS sequence"/>
</dbReference>
<dbReference type="PANTHER" id="PTHR40763">
    <property type="entry name" value="MEMBRANE PROTEIN-RELATED"/>
    <property type="match status" value="1"/>
</dbReference>
<name>A0ABP5FQ83_9MICO</name>
<dbReference type="EMBL" id="BAAAPW010000002">
    <property type="protein sequence ID" value="GAA2030293.1"/>
    <property type="molecule type" value="Genomic_DNA"/>
</dbReference>
<proteinExistence type="predicted"/>
<dbReference type="PANTHER" id="PTHR40763:SF5">
    <property type="entry name" value="MEMBRANE PROTEIN"/>
    <property type="match status" value="1"/>
</dbReference>
<keyword evidence="2" id="KW-1133">Transmembrane helix</keyword>
<keyword evidence="5" id="KW-1185">Reference proteome</keyword>
<reference evidence="5" key="1">
    <citation type="journal article" date="2019" name="Int. J. Syst. Evol. Microbiol.">
        <title>The Global Catalogue of Microorganisms (GCM) 10K type strain sequencing project: providing services to taxonomists for standard genome sequencing and annotation.</title>
        <authorList>
            <consortium name="The Broad Institute Genomics Platform"/>
            <consortium name="The Broad Institute Genome Sequencing Center for Infectious Disease"/>
            <person name="Wu L."/>
            <person name="Ma J."/>
        </authorList>
    </citation>
    <scope>NUCLEOTIDE SEQUENCE [LARGE SCALE GENOMIC DNA]</scope>
    <source>
        <strain evidence="5">JCM 15672</strain>
    </source>
</reference>
<organism evidence="4 5">
    <name type="scientific">Agromyces tropicus</name>
    <dbReference type="NCBI Taxonomy" id="555371"/>
    <lineage>
        <taxon>Bacteria</taxon>
        <taxon>Bacillati</taxon>
        <taxon>Actinomycetota</taxon>
        <taxon>Actinomycetes</taxon>
        <taxon>Micrococcales</taxon>
        <taxon>Microbacteriaceae</taxon>
        <taxon>Agromyces</taxon>
    </lineage>
</organism>
<dbReference type="Pfam" id="PF08044">
    <property type="entry name" value="DUF1707"/>
    <property type="match status" value="1"/>
</dbReference>
<dbReference type="RefSeq" id="WP_344370487.1">
    <property type="nucleotide sequence ID" value="NZ_BAAAPW010000002.1"/>
</dbReference>
<comment type="caution">
    <text evidence="4">The sequence shown here is derived from an EMBL/GenBank/DDBJ whole genome shotgun (WGS) entry which is preliminary data.</text>
</comment>
<keyword evidence="2" id="KW-0812">Transmembrane</keyword>
<evidence type="ECO:0000256" key="2">
    <source>
        <dbReference type="SAM" id="Phobius"/>
    </source>
</evidence>
<feature type="transmembrane region" description="Helical" evidence="2">
    <location>
        <begin position="106"/>
        <end position="129"/>
    </location>
</feature>
<evidence type="ECO:0000313" key="4">
    <source>
        <dbReference type="EMBL" id="GAA2030293.1"/>
    </source>
</evidence>
<accession>A0ABP5FQ83</accession>
<feature type="compositionally biased region" description="Basic and acidic residues" evidence="1">
    <location>
        <begin position="1"/>
        <end position="23"/>
    </location>
</feature>
<protein>
    <recommendedName>
        <fullName evidence="3">DUF1707 domain-containing protein</fullName>
    </recommendedName>
</protein>
<feature type="domain" description="DUF1707" evidence="3">
    <location>
        <begin position="13"/>
        <end position="64"/>
    </location>
</feature>
<feature type="region of interest" description="Disordered" evidence="1">
    <location>
        <begin position="70"/>
        <end position="99"/>
    </location>
</feature>
<evidence type="ECO:0000313" key="5">
    <source>
        <dbReference type="Proteomes" id="UP001501196"/>
    </source>
</evidence>
<sequence>MSGYADPDRPQERLSDAEREEAVSRLAAAQAEGRMSPTELDERSAAARAASTRGDLAPLFADLPAMEPVRARPEPSRLPEPTPTWAPLPQDAEPGPRRSRALGGRAGEIIMGLSPFVALLLFFGFGFLVPGGFTWSWLFFFLIPITGIIIYAGAGDRSGAPR</sequence>
<evidence type="ECO:0000259" key="3">
    <source>
        <dbReference type="Pfam" id="PF08044"/>
    </source>
</evidence>
<evidence type="ECO:0000256" key="1">
    <source>
        <dbReference type="SAM" id="MobiDB-lite"/>
    </source>
</evidence>